<dbReference type="AlphaFoldDB" id="A0A0M3JTY2"/>
<evidence type="ECO:0000313" key="3">
    <source>
        <dbReference type="WBParaSite" id="ASIM_0001151601-mRNA-1"/>
    </source>
</evidence>
<organism evidence="3">
    <name type="scientific">Anisakis simplex</name>
    <name type="common">Herring worm</name>
    <dbReference type="NCBI Taxonomy" id="6269"/>
    <lineage>
        <taxon>Eukaryota</taxon>
        <taxon>Metazoa</taxon>
        <taxon>Ecdysozoa</taxon>
        <taxon>Nematoda</taxon>
        <taxon>Chromadorea</taxon>
        <taxon>Rhabditida</taxon>
        <taxon>Spirurina</taxon>
        <taxon>Ascaridomorpha</taxon>
        <taxon>Ascaridoidea</taxon>
        <taxon>Anisakidae</taxon>
        <taxon>Anisakis</taxon>
        <taxon>Anisakis simplex complex</taxon>
    </lineage>
</organism>
<proteinExistence type="predicted"/>
<evidence type="ECO:0000313" key="2">
    <source>
        <dbReference type="Proteomes" id="UP000267096"/>
    </source>
</evidence>
<evidence type="ECO:0000313" key="1">
    <source>
        <dbReference type="EMBL" id="VDK44297.1"/>
    </source>
</evidence>
<dbReference type="OrthoDB" id="7434275at2759"/>
<reference evidence="1 2" key="2">
    <citation type="submission" date="2018-11" db="EMBL/GenBank/DDBJ databases">
        <authorList>
            <consortium name="Pathogen Informatics"/>
        </authorList>
    </citation>
    <scope>NUCLEOTIDE SEQUENCE [LARGE SCALE GENOMIC DNA]</scope>
</reference>
<dbReference type="Proteomes" id="UP000267096">
    <property type="component" value="Unassembled WGS sequence"/>
</dbReference>
<sequence length="161" mass="18308">MPTGRKGCASGSFMFQQGDFNAESARRKVISASTELEPEMAVDGYIRNHIDYILSSSKRIISDVTFIEEKSIDSGHRLARIIIKVNFSHEKAVLKKRTQQGEIVNMASLARKLEAQDWSMTATTWTTITQMSLEKSVKQPRTNAIRLRQEDRRDYTIAPKN</sequence>
<keyword evidence="2" id="KW-1185">Reference proteome</keyword>
<protein>
    <submittedName>
        <fullName evidence="1 3">Uncharacterized protein</fullName>
    </submittedName>
</protein>
<dbReference type="WBParaSite" id="ASIM_0001151601-mRNA-1">
    <property type="protein sequence ID" value="ASIM_0001151601-mRNA-1"/>
    <property type="gene ID" value="ASIM_0001151601"/>
</dbReference>
<accession>A0A0M3JTY2</accession>
<name>A0A0M3JTY2_ANISI</name>
<gene>
    <name evidence="1" type="ORF">ASIM_LOCUS11074</name>
</gene>
<reference evidence="3" key="1">
    <citation type="submission" date="2017-02" db="UniProtKB">
        <authorList>
            <consortium name="WormBaseParasite"/>
        </authorList>
    </citation>
    <scope>IDENTIFICATION</scope>
</reference>
<dbReference type="EMBL" id="UYRR01031038">
    <property type="protein sequence ID" value="VDK44297.1"/>
    <property type="molecule type" value="Genomic_DNA"/>
</dbReference>